<evidence type="ECO:0000313" key="1">
    <source>
        <dbReference type="EMBL" id="QJI02141.1"/>
    </source>
</evidence>
<proteinExistence type="predicted"/>
<gene>
    <name evidence="1" type="ORF">TM448B02946_0008</name>
</gene>
<accession>A0A6M3XVY7</accession>
<dbReference type="SUPFAM" id="SSF56300">
    <property type="entry name" value="Metallo-dependent phosphatases"/>
    <property type="match status" value="1"/>
</dbReference>
<name>A0A6M3XVY7_9ZZZZ</name>
<reference evidence="1" key="1">
    <citation type="submission" date="2020-03" db="EMBL/GenBank/DDBJ databases">
        <title>The deep terrestrial virosphere.</title>
        <authorList>
            <person name="Holmfeldt K."/>
            <person name="Nilsson E."/>
            <person name="Simone D."/>
            <person name="Lopez-Fernandez M."/>
            <person name="Wu X."/>
            <person name="de Brujin I."/>
            <person name="Lundin D."/>
            <person name="Andersson A."/>
            <person name="Bertilsson S."/>
            <person name="Dopson M."/>
        </authorList>
    </citation>
    <scope>NUCLEOTIDE SEQUENCE</scope>
    <source>
        <strain evidence="1">TM448B02946</strain>
    </source>
</reference>
<organism evidence="1">
    <name type="scientific">viral metagenome</name>
    <dbReference type="NCBI Taxonomy" id="1070528"/>
    <lineage>
        <taxon>unclassified sequences</taxon>
        <taxon>metagenomes</taxon>
        <taxon>organismal metagenomes</taxon>
    </lineage>
</organism>
<evidence type="ECO:0008006" key="2">
    <source>
        <dbReference type="Google" id="ProtNLM"/>
    </source>
</evidence>
<dbReference type="EMBL" id="MT144977">
    <property type="protein sequence ID" value="QJI02141.1"/>
    <property type="molecule type" value="Genomic_DNA"/>
</dbReference>
<dbReference type="AlphaFoldDB" id="A0A6M3XVY7"/>
<dbReference type="InterPro" id="IPR029052">
    <property type="entry name" value="Metallo-depent_PP-like"/>
</dbReference>
<sequence>MAKPKPYKRIVFGADPHCGHRVGLTPPLYQSAFKEKKSAKYLKIRKECWNFIGDEVEKLKPIDLLALAGDLIEGPGGRSGGTELLTTSIKEQRDISVEAIRFFEARNIIISRGTAYHVSPDGQDAEDDIAEILGAKIGDHEFFDVNGVTFDMKHHLGGTSIPHGKSTAISKEQLWNLIWADYDAQKRADVVLRAHNHYYSYNGDDTWLGINLPALQAMGSKYGARRCSNLVKFGFVHFDVFEDGSFTWMPHILRVKSQAATVTRY</sequence>
<protein>
    <recommendedName>
        <fullName evidence="2">Calcineurin-like phosphoesterase</fullName>
    </recommendedName>
</protein>